<accession>A0A4D9ER27</accession>
<comment type="caution">
    <text evidence="1">The sequence shown here is derived from an EMBL/GenBank/DDBJ whole genome shotgun (WGS) entry which is preliminary data.</text>
</comment>
<organism evidence="1 2">
    <name type="scientific">Platysternon megacephalum</name>
    <name type="common">big-headed turtle</name>
    <dbReference type="NCBI Taxonomy" id="55544"/>
    <lineage>
        <taxon>Eukaryota</taxon>
        <taxon>Metazoa</taxon>
        <taxon>Chordata</taxon>
        <taxon>Craniata</taxon>
        <taxon>Vertebrata</taxon>
        <taxon>Euteleostomi</taxon>
        <taxon>Archelosauria</taxon>
        <taxon>Testudinata</taxon>
        <taxon>Testudines</taxon>
        <taxon>Cryptodira</taxon>
        <taxon>Durocryptodira</taxon>
        <taxon>Testudinoidea</taxon>
        <taxon>Platysternidae</taxon>
        <taxon>Platysternon</taxon>
    </lineage>
</organism>
<dbReference type="GO" id="GO:0016740">
    <property type="term" value="F:transferase activity"/>
    <property type="evidence" value="ECO:0007669"/>
    <property type="project" value="UniProtKB-KW"/>
</dbReference>
<evidence type="ECO:0000313" key="2">
    <source>
        <dbReference type="Proteomes" id="UP000297703"/>
    </source>
</evidence>
<name>A0A4D9ER27_9SAUR</name>
<gene>
    <name evidence="1" type="ORF">DR999_PMT07409</name>
</gene>
<dbReference type="Proteomes" id="UP000297703">
    <property type="component" value="Unassembled WGS sequence"/>
</dbReference>
<reference evidence="1 2" key="1">
    <citation type="submission" date="2019-04" db="EMBL/GenBank/DDBJ databases">
        <title>Draft genome of the big-headed turtle Platysternon megacephalum.</title>
        <authorList>
            <person name="Gong S."/>
        </authorList>
    </citation>
    <scope>NUCLEOTIDE SEQUENCE [LARGE SCALE GENOMIC DNA]</scope>
    <source>
        <strain evidence="1">DO16091913</strain>
        <tissue evidence="1">Muscle</tissue>
    </source>
</reference>
<keyword evidence="1" id="KW-0808">Transferase</keyword>
<protein>
    <submittedName>
        <fullName evidence="1">Palmitoyltransferase ZDHHC7</fullName>
    </submittedName>
</protein>
<proteinExistence type="predicted"/>
<keyword evidence="2" id="KW-1185">Reference proteome</keyword>
<evidence type="ECO:0000313" key="1">
    <source>
        <dbReference type="EMBL" id="TFK09602.1"/>
    </source>
</evidence>
<dbReference type="AlphaFoldDB" id="A0A4D9ER27"/>
<sequence>MGESRSVGAVAQNAPVWASPHALQSKWPPRIYPASYSEMTGKQARRRKGNVQLRRAKLSKRFPDAVALDVERLAPCRSPSLRGQGLVTSGASQLGSPICMPQAPPGTGEEQGREVGLSESNLFGMGGGDPCKVAKTGVHLASGFARPWDRINVVSTVKGPIAAVSVLLCCRHMG</sequence>
<dbReference type="EMBL" id="QXTE01000051">
    <property type="protein sequence ID" value="TFK09602.1"/>
    <property type="molecule type" value="Genomic_DNA"/>
</dbReference>
<reference evidence="1 2" key="2">
    <citation type="submission" date="2019-04" db="EMBL/GenBank/DDBJ databases">
        <title>The genome sequence of big-headed turtle.</title>
        <authorList>
            <person name="Gong S."/>
        </authorList>
    </citation>
    <scope>NUCLEOTIDE SEQUENCE [LARGE SCALE GENOMIC DNA]</scope>
    <source>
        <strain evidence="1">DO16091913</strain>
        <tissue evidence="1">Muscle</tissue>
    </source>
</reference>